<evidence type="ECO:0000313" key="3">
    <source>
        <dbReference type="Proteomes" id="UP000242188"/>
    </source>
</evidence>
<name>A0A210QAK0_MIZYE</name>
<dbReference type="AlphaFoldDB" id="A0A210QAK0"/>
<dbReference type="EMBL" id="NEDP02004406">
    <property type="protein sequence ID" value="OWF45758.1"/>
    <property type="molecule type" value="Genomic_DNA"/>
</dbReference>
<proteinExistence type="predicted"/>
<evidence type="ECO:0000313" key="2">
    <source>
        <dbReference type="EMBL" id="OWF45758.1"/>
    </source>
</evidence>
<evidence type="ECO:0000256" key="1">
    <source>
        <dbReference type="SAM" id="MobiDB-lite"/>
    </source>
</evidence>
<organism evidence="2 3">
    <name type="scientific">Mizuhopecten yessoensis</name>
    <name type="common">Japanese scallop</name>
    <name type="synonym">Patinopecten yessoensis</name>
    <dbReference type="NCBI Taxonomy" id="6573"/>
    <lineage>
        <taxon>Eukaryota</taxon>
        <taxon>Metazoa</taxon>
        <taxon>Spiralia</taxon>
        <taxon>Lophotrochozoa</taxon>
        <taxon>Mollusca</taxon>
        <taxon>Bivalvia</taxon>
        <taxon>Autobranchia</taxon>
        <taxon>Pteriomorphia</taxon>
        <taxon>Pectinida</taxon>
        <taxon>Pectinoidea</taxon>
        <taxon>Pectinidae</taxon>
        <taxon>Mizuhopecten</taxon>
    </lineage>
</organism>
<feature type="region of interest" description="Disordered" evidence="1">
    <location>
        <begin position="716"/>
        <end position="780"/>
    </location>
</feature>
<reference evidence="2 3" key="1">
    <citation type="journal article" date="2017" name="Nat. Ecol. Evol.">
        <title>Scallop genome provides insights into evolution of bilaterian karyotype and development.</title>
        <authorList>
            <person name="Wang S."/>
            <person name="Zhang J."/>
            <person name="Jiao W."/>
            <person name="Li J."/>
            <person name="Xun X."/>
            <person name="Sun Y."/>
            <person name="Guo X."/>
            <person name="Huan P."/>
            <person name="Dong B."/>
            <person name="Zhang L."/>
            <person name="Hu X."/>
            <person name="Sun X."/>
            <person name="Wang J."/>
            <person name="Zhao C."/>
            <person name="Wang Y."/>
            <person name="Wang D."/>
            <person name="Huang X."/>
            <person name="Wang R."/>
            <person name="Lv J."/>
            <person name="Li Y."/>
            <person name="Zhang Z."/>
            <person name="Liu B."/>
            <person name="Lu W."/>
            <person name="Hui Y."/>
            <person name="Liang J."/>
            <person name="Zhou Z."/>
            <person name="Hou R."/>
            <person name="Li X."/>
            <person name="Liu Y."/>
            <person name="Li H."/>
            <person name="Ning X."/>
            <person name="Lin Y."/>
            <person name="Zhao L."/>
            <person name="Xing Q."/>
            <person name="Dou J."/>
            <person name="Li Y."/>
            <person name="Mao J."/>
            <person name="Guo H."/>
            <person name="Dou H."/>
            <person name="Li T."/>
            <person name="Mu C."/>
            <person name="Jiang W."/>
            <person name="Fu Q."/>
            <person name="Fu X."/>
            <person name="Miao Y."/>
            <person name="Liu J."/>
            <person name="Yu Q."/>
            <person name="Li R."/>
            <person name="Liao H."/>
            <person name="Li X."/>
            <person name="Kong Y."/>
            <person name="Jiang Z."/>
            <person name="Chourrout D."/>
            <person name="Li R."/>
            <person name="Bao Z."/>
        </authorList>
    </citation>
    <scope>NUCLEOTIDE SEQUENCE [LARGE SCALE GENOMIC DNA]</scope>
    <source>
        <strain evidence="2 3">PY_sf001</strain>
    </source>
</reference>
<dbReference type="Proteomes" id="UP000242188">
    <property type="component" value="Unassembled WGS sequence"/>
</dbReference>
<protein>
    <submittedName>
        <fullName evidence="2">Uncharacterized protein</fullName>
    </submittedName>
</protein>
<comment type="caution">
    <text evidence="2">The sequence shown here is derived from an EMBL/GenBank/DDBJ whole genome shotgun (WGS) entry which is preliminary data.</text>
</comment>
<gene>
    <name evidence="2" type="ORF">KP79_PYT09057</name>
</gene>
<keyword evidence="3" id="KW-1185">Reference proteome</keyword>
<feature type="region of interest" description="Disordered" evidence="1">
    <location>
        <begin position="100"/>
        <end position="139"/>
    </location>
</feature>
<sequence length="1124" mass="126195">MMNMDIQTNVIAEIDRLRQDNMDMAAILDREEIFYGHTNIYEEVTRLRCMNLRLKATMDLQQIDDIGKRHNRPCIRARTTQADSTYNGSNKQEISRLSTGISNHGERDRSTLCATDDDASSEDRDSNMNSVRESPSETEEMLFIVHPTRSPSGTVVTYDLPEDVTGMDLYGCLDKRNIRVHVEPIRQLYEEDIPHYRNILIEDVEIREIYSSKSSDMTTGNPIKEHESSLAVTDIPTDGDNHLDIPFMGVSDQEGQGDVSKLDPRGLVSDSDVTRINQNQEQDLVAIVEQQRYADYIESCKTTIHLCSVVIEMCANKIGIPGQDFLTKNVSNMDGPEHSKPVPEKGSNVNFSENETLGSHKQISYTDVQIPKNIVSHENEPVESSSLEVTDIIEDAIGNRHLPIPFKVIPYGHRRPKCVPKLDLTGLASESDIDVAKISGYDISWLFPGPNTGNDASVMSHKRSSHHHEIYSSKISGMKTVSPTKEHESSLAMTDIPKDDESHLDLPFKLASSSDQERPNGVSKLDLRGLVSDSDINIARVDENTEPELVANVEEQRYADYIESCKTTIHLCSVVIEMCANKIGIPGQDSWTQNVSNIDHPERSSHVEEERKDFDAMSPKKVVSHGNEPVESSSLEVTDIIEDVIGNRHLPIPFKVIPYDHRRPKCVPKLDLTGLASESDIDVAKISGYDISWLFPGPNTGNDASVMSHKRSSQHHEIFQSRGSDMSAENPIGERDSSLANTNFPKDKGSNLNIPFKRVSSSDQDRPNGVSKLQQDRPDPVFNLDPRGMVSDFDINIGRFDKNTEPELVADVEAQRYADYIEYCKATIHLCSVIIEKCADKIGNSWQVAQVPKEVVSHGNELVESHSLEVTDIIEDVIGNRHLPIPFKVVPYGHRRPKCVPKLDLTGLASESDIDVAKISGYDISWLFPDPNTGNDATGKQHKRKPSDLKNSSIKINSANKERNRYMTSPNKGNIKRARVHFRDVDSVISDHYLDDRDDVPCIDLSQEVSSIRPVKEGHIVKEFLSSDDESPRDTTLDCAPELPYAGLEKEDLMNDLPRGSKLEESEFVDDDVGHLNLNMSAITIPGHGHQTRKNPYKKEICFQDRTWYQIYRDPGDVNVKSRY</sequence>
<accession>A0A210QAK0</accession>